<dbReference type="FunFam" id="2.40.30.10:FF:000006">
    <property type="entry name" value="Elongation factor G"/>
    <property type="match status" value="1"/>
</dbReference>
<dbReference type="Pfam" id="PF03144">
    <property type="entry name" value="GTP_EFTU_D2"/>
    <property type="match status" value="1"/>
</dbReference>
<evidence type="ECO:0000313" key="11">
    <source>
        <dbReference type="Proteomes" id="UP000269265"/>
    </source>
</evidence>
<dbReference type="NCBIfam" id="TIGR00484">
    <property type="entry name" value="EF-G"/>
    <property type="match status" value="1"/>
</dbReference>
<dbReference type="AlphaFoldDB" id="A0A3R8S1B5"/>
<dbReference type="InterPro" id="IPR020568">
    <property type="entry name" value="Ribosomal_Su5_D2-typ_SF"/>
</dbReference>
<dbReference type="NCBIfam" id="NF009381">
    <property type="entry name" value="PRK12740.1-5"/>
    <property type="match status" value="1"/>
</dbReference>
<dbReference type="GO" id="GO:0005525">
    <property type="term" value="F:GTP binding"/>
    <property type="evidence" value="ECO:0007669"/>
    <property type="project" value="UniProtKB-UniRule"/>
</dbReference>
<dbReference type="HAMAP" id="MF_00054_B">
    <property type="entry name" value="EF_G_EF_2_B"/>
    <property type="match status" value="1"/>
</dbReference>
<dbReference type="RefSeq" id="WP_125243979.1">
    <property type="nucleotide sequence ID" value="NZ_RSED01000010.1"/>
</dbReference>
<comment type="subcellular location">
    <subcellularLocation>
        <location evidence="8">Cytoplasm</location>
    </subcellularLocation>
</comment>
<dbReference type="PROSITE" id="PS00301">
    <property type="entry name" value="G_TR_1"/>
    <property type="match status" value="1"/>
</dbReference>
<evidence type="ECO:0000313" key="10">
    <source>
        <dbReference type="EMBL" id="RRS03774.1"/>
    </source>
</evidence>
<evidence type="ECO:0000256" key="4">
    <source>
        <dbReference type="ARBA" id="ARBA00022768"/>
    </source>
</evidence>
<dbReference type="Pfam" id="PF00679">
    <property type="entry name" value="EFG_C"/>
    <property type="match status" value="1"/>
</dbReference>
<comment type="similarity">
    <text evidence="1 8">Belongs to the TRAFAC class translation factor GTPase superfamily. Classic translation factor GTPase family. EF-G/EF-2 subfamily.</text>
</comment>
<dbReference type="InterPro" id="IPR031157">
    <property type="entry name" value="G_TR_CS"/>
</dbReference>
<dbReference type="InterPro" id="IPR035649">
    <property type="entry name" value="EFG_V"/>
</dbReference>
<evidence type="ECO:0000256" key="7">
    <source>
        <dbReference type="ARBA" id="ARBA00024731"/>
    </source>
</evidence>
<dbReference type="InterPro" id="IPR047872">
    <property type="entry name" value="EFG_IV"/>
</dbReference>
<dbReference type="InterPro" id="IPR005517">
    <property type="entry name" value="Transl_elong_EFG/EF2_IV"/>
</dbReference>
<evidence type="ECO:0000256" key="5">
    <source>
        <dbReference type="ARBA" id="ARBA00022917"/>
    </source>
</evidence>
<dbReference type="OrthoDB" id="8969536at2"/>
<keyword evidence="5 8" id="KW-0648">Protein biosynthesis</keyword>
<feature type="binding site" evidence="8">
    <location>
        <begin position="88"/>
        <end position="92"/>
    </location>
    <ligand>
        <name>GTP</name>
        <dbReference type="ChEBI" id="CHEBI:37565"/>
    </ligand>
</feature>
<comment type="function">
    <text evidence="7 8">Catalyzes the GTP-dependent ribosomal translocation step during translation elongation. During this step, the ribosome changes from the pre-translocational (PRE) to the post-translocational (POST) state as the newly formed A-site-bound peptidyl-tRNA and P-site-bound deacylated tRNA move to the P and E sites, respectively. Catalyzes the coordinated movement of the two tRNA molecules, the mRNA and conformational changes in the ribosome.</text>
</comment>
<dbReference type="CDD" id="cd01434">
    <property type="entry name" value="EFG_mtEFG1_IV"/>
    <property type="match status" value="1"/>
</dbReference>
<keyword evidence="4 8" id="KW-0251">Elongation factor</keyword>
<evidence type="ECO:0000256" key="1">
    <source>
        <dbReference type="ARBA" id="ARBA00005870"/>
    </source>
</evidence>
<evidence type="ECO:0000259" key="9">
    <source>
        <dbReference type="PROSITE" id="PS51722"/>
    </source>
</evidence>
<dbReference type="FunFam" id="3.30.70.870:FF:000001">
    <property type="entry name" value="Elongation factor G"/>
    <property type="match status" value="1"/>
</dbReference>
<dbReference type="Gene3D" id="3.30.230.10">
    <property type="match status" value="1"/>
</dbReference>
<name>A0A3R8S1B5_9BURK</name>
<gene>
    <name evidence="8 10" type="primary">fusA</name>
    <name evidence="10" type="ORF">EIP75_14435</name>
</gene>
<dbReference type="EMBL" id="RSED01000010">
    <property type="protein sequence ID" value="RRS03774.1"/>
    <property type="molecule type" value="Genomic_DNA"/>
</dbReference>
<dbReference type="SUPFAM" id="SSF50447">
    <property type="entry name" value="Translation proteins"/>
    <property type="match status" value="1"/>
</dbReference>
<dbReference type="GO" id="GO:0097216">
    <property type="term" value="F:guanosine tetraphosphate binding"/>
    <property type="evidence" value="ECO:0007669"/>
    <property type="project" value="UniProtKB-ARBA"/>
</dbReference>
<organism evidence="10 11">
    <name type="scientific">Aquabacterium soli</name>
    <dbReference type="NCBI Taxonomy" id="2493092"/>
    <lineage>
        <taxon>Bacteria</taxon>
        <taxon>Pseudomonadati</taxon>
        <taxon>Pseudomonadota</taxon>
        <taxon>Betaproteobacteria</taxon>
        <taxon>Burkholderiales</taxon>
        <taxon>Aquabacterium</taxon>
    </lineage>
</organism>
<dbReference type="CDD" id="cd16262">
    <property type="entry name" value="EFG_III"/>
    <property type="match status" value="1"/>
</dbReference>
<comment type="caution">
    <text evidence="10">The sequence shown here is derived from an EMBL/GenBank/DDBJ whole genome shotgun (WGS) entry which is preliminary data.</text>
</comment>
<dbReference type="Gene3D" id="3.30.70.870">
    <property type="entry name" value="Elongation Factor G (Translational Gtpase), domain 3"/>
    <property type="match status" value="1"/>
</dbReference>
<dbReference type="InterPro" id="IPR014721">
    <property type="entry name" value="Ribsml_uS5_D2-typ_fold_subgr"/>
</dbReference>
<dbReference type="Pfam" id="PF03764">
    <property type="entry name" value="EFG_IV"/>
    <property type="match status" value="1"/>
</dbReference>
<dbReference type="InterPro" id="IPR000640">
    <property type="entry name" value="EFG_V-like"/>
</dbReference>
<dbReference type="InterPro" id="IPR027417">
    <property type="entry name" value="P-loop_NTPase"/>
</dbReference>
<dbReference type="SUPFAM" id="SSF52540">
    <property type="entry name" value="P-loop containing nucleoside triphosphate hydrolases"/>
    <property type="match status" value="1"/>
</dbReference>
<feature type="domain" description="Tr-type G" evidence="9">
    <location>
        <begin position="15"/>
        <end position="290"/>
    </location>
</feature>
<dbReference type="InterPro" id="IPR004161">
    <property type="entry name" value="EFTu-like_2"/>
</dbReference>
<dbReference type="SMART" id="SM00889">
    <property type="entry name" value="EFG_IV"/>
    <property type="match status" value="1"/>
</dbReference>
<dbReference type="InterPro" id="IPR009022">
    <property type="entry name" value="EFG_III"/>
</dbReference>
<protein>
    <recommendedName>
        <fullName evidence="2 8">Elongation factor G</fullName>
        <shortName evidence="8">EF-G</shortName>
    </recommendedName>
</protein>
<dbReference type="InterPro" id="IPR009000">
    <property type="entry name" value="Transl_B-barrel_sf"/>
</dbReference>
<dbReference type="CDD" id="cd04088">
    <property type="entry name" value="EFG_mtEFG_II"/>
    <property type="match status" value="1"/>
</dbReference>
<dbReference type="FunFam" id="3.30.70.240:FF:000001">
    <property type="entry name" value="Elongation factor G"/>
    <property type="match status" value="1"/>
</dbReference>
<dbReference type="InterPro" id="IPR005225">
    <property type="entry name" value="Small_GTP-bd"/>
</dbReference>
<dbReference type="FunFam" id="3.40.50.300:FF:000029">
    <property type="entry name" value="Elongation factor G"/>
    <property type="match status" value="1"/>
</dbReference>
<dbReference type="Proteomes" id="UP000269265">
    <property type="component" value="Unassembled WGS sequence"/>
</dbReference>
<dbReference type="PANTHER" id="PTHR43261">
    <property type="entry name" value="TRANSLATION ELONGATION FACTOR G-RELATED"/>
    <property type="match status" value="1"/>
</dbReference>
<keyword evidence="8" id="KW-0963">Cytoplasm</keyword>
<dbReference type="SMART" id="SM00838">
    <property type="entry name" value="EFG_C"/>
    <property type="match status" value="1"/>
</dbReference>
<dbReference type="SUPFAM" id="SSF54211">
    <property type="entry name" value="Ribosomal protein S5 domain 2-like"/>
    <property type="match status" value="1"/>
</dbReference>
<dbReference type="Gene3D" id="2.40.30.10">
    <property type="entry name" value="Translation factors"/>
    <property type="match status" value="1"/>
</dbReference>
<keyword evidence="3 8" id="KW-0547">Nucleotide-binding</keyword>
<feature type="binding site" evidence="8">
    <location>
        <begin position="24"/>
        <end position="31"/>
    </location>
    <ligand>
        <name>GTP</name>
        <dbReference type="ChEBI" id="CHEBI:37565"/>
    </ligand>
</feature>
<dbReference type="NCBIfam" id="TIGR00231">
    <property type="entry name" value="small_GTP"/>
    <property type="match status" value="1"/>
</dbReference>
<dbReference type="GO" id="GO:0003924">
    <property type="term" value="F:GTPase activity"/>
    <property type="evidence" value="ECO:0007669"/>
    <property type="project" value="InterPro"/>
</dbReference>
<dbReference type="InterPro" id="IPR004540">
    <property type="entry name" value="Transl_elong_EFG/EF2"/>
</dbReference>
<feature type="binding site" evidence="8">
    <location>
        <begin position="142"/>
        <end position="145"/>
    </location>
    <ligand>
        <name>GTP</name>
        <dbReference type="ChEBI" id="CHEBI:37565"/>
    </ligand>
</feature>
<dbReference type="CDD" id="cd03713">
    <property type="entry name" value="EFG_mtEFG_C"/>
    <property type="match status" value="1"/>
</dbReference>
<dbReference type="GO" id="GO:0005737">
    <property type="term" value="C:cytoplasm"/>
    <property type="evidence" value="ECO:0007669"/>
    <property type="project" value="UniProtKB-SubCell"/>
</dbReference>
<dbReference type="CDD" id="cd01886">
    <property type="entry name" value="EF-G"/>
    <property type="match status" value="1"/>
</dbReference>
<dbReference type="GO" id="GO:0032790">
    <property type="term" value="P:ribosome disassembly"/>
    <property type="evidence" value="ECO:0007669"/>
    <property type="project" value="TreeGrafter"/>
</dbReference>
<dbReference type="PRINTS" id="PR00315">
    <property type="entry name" value="ELONGATNFCT"/>
</dbReference>
<dbReference type="InterPro" id="IPR035647">
    <property type="entry name" value="EFG_III/V"/>
</dbReference>
<dbReference type="Gene3D" id="3.40.50.300">
    <property type="entry name" value="P-loop containing nucleotide triphosphate hydrolases"/>
    <property type="match status" value="1"/>
</dbReference>
<evidence type="ECO:0000256" key="8">
    <source>
        <dbReference type="HAMAP-Rule" id="MF_00054"/>
    </source>
</evidence>
<dbReference type="PANTHER" id="PTHR43261:SF1">
    <property type="entry name" value="RIBOSOME-RELEASING FACTOR 2, MITOCHONDRIAL"/>
    <property type="match status" value="1"/>
</dbReference>
<sequence>MSHRHHTPPAATGPRALRNIGVIAHVDAGKTTTTERILFYTGESHRMGEVHDGAATMDFDPQERQRGITINSAATTVFWKGVQINVIDTPGHIDFNIEVNRSLRVLDGAVVVFDGVAGVEPQTETNWRLADQYRVPRIAFINKLDRTGADFARVVRMIEERLGVRTAVLHLPIGEEAGFHGVVDLVAMQALYWPSDRAGAPMEIGPVPPELLPQVDAARARLLDAVADQDEAALEAYVRDGDVPQTLLQSALRRGTLAGAVVPVLAGSAFKNKGVEPLLDAVNAYLPTPEDISADSAHGEGQGADGPFAALAFKLVHDEHGAMVFVRVYQGRVRVGDVVLNASTGQKERIGRLYEVHADKRLERQELVAGDIAAIVGLKSTLTGHTLSDPAHPVVLESITVPEPVIDVAVEPRTQADQQALSKALQALVREDPSLHLRQDPESGQTLLSGMGELQLEVSLEKLRARHGVEVNVGRPQVAYRETITRTAEVTHLHKKQSGGPGQFAQVVLRLEPLERGEGVRFVSEVVGGAVPREFIPAVEAGVRRAALAGAVAGFALVDFQATLVDGAFHEKDSSALAFELAAAAAFREAATQAGPVVLEPVMDVEVVTPPDHLGDVIGDLMRRRGLVRSQDTRGNAAVVQANVPLAEMFGYIGQLRALSHGRAQYAMQLSHLAVLPEHLVARAAAR</sequence>
<proteinExistence type="inferred from homology"/>
<evidence type="ECO:0000256" key="6">
    <source>
        <dbReference type="ARBA" id="ARBA00023134"/>
    </source>
</evidence>
<dbReference type="SUPFAM" id="SSF54980">
    <property type="entry name" value="EF-G C-terminal domain-like"/>
    <property type="match status" value="2"/>
</dbReference>
<dbReference type="InterPro" id="IPR041095">
    <property type="entry name" value="EFG_II"/>
</dbReference>
<dbReference type="PROSITE" id="PS51722">
    <property type="entry name" value="G_TR_2"/>
    <property type="match status" value="1"/>
</dbReference>
<evidence type="ECO:0000256" key="3">
    <source>
        <dbReference type="ARBA" id="ARBA00022741"/>
    </source>
</evidence>
<keyword evidence="6 8" id="KW-0342">GTP-binding</keyword>
<dbReference type="GO" id="GO:0003746">
    <property type="term" value="F:translation elongation factor activity"/>
    <property type="evidence" value="ECO:0007669"/>
    <property type="project" value="UniProtKB-UniRule"/>
</dbReference>
<dbReference type="Gene3D" id="3.30.70.240">
    <property type="match status" value="1"/>
</dbReference>
<evidence type="ECO:0000256" key="2">
    <source>
        <dbReference type="ARBA" id="ARBA00017872"/>
    </source>
</evidence>
<dbReference type="Pfam" id="PF14492">
    <property type="entry name" value="EFG_III"/>
    <property type="match status" value="1"/>
</dbReference>
<dbReference type="InterPro" id="IPR000795">
    <property type="entry name" value="T_Tr_GTP-bd_dom"/>
</dbReference>
<keyword evidence="11" id="KW-1185">Reference proteome</keyword>
<accession>A0A3R8S1B5</accession>
<dbReference type="Pfam" id="PF00009">
    <property type="entry name" value="GTP_EFTU"/>
    <property type="match status" value="1"/>
</dbReference>
<reference evidence="10 11" key="1">
    <citation type="submission" date="2018-12" db="EMBL/GenBank/DDBJ databases">
        <title>The whole draft genome of Aquabacterium sp. SJQ9.</title>
        <authorList>
            <person name="Sun L."/>
            <person name="Gao X."/>
            <person name="Chen W."/>
            <person name="Huang K."/>
        </authorList>
    </citation>
    <scope>NUCLEOTIDE SEQUENCE [LARGE SCALE GENOMIC DNA]</scope>
    <source>
        <strain evidence="10 11">SJQ9</strain>
    </source>
</reference>
<dbReference type="FunFam" id="3.30.230.10:FF:000003">
    <property type="entry name" value="Elongation factor G"/>
    <property type="match status" value="1"/>
</dbReference>